<dbReference type="EnsemblPlants" id="AUR62007513-RA">
    <property type="protein sequence ID" value="AUR62007513-RA:cds"/>
    <property type="gene ID" value="AUR62007513"/>
</dbReference>
<dbReference type="InterPro" id="IPR001878">
    <property type="entry name" value="Znf_CCHC"/>
</dbReference>
<keyword evidence="1" id="KW-0479">Metal-binding</keyword>
<dbReference type="PROSITE" id="PS50158">
    <property type="entry name" value="ZF_CCHC"/>
    <property type="match status" value="1"/>
</dbReference>
<keyword evidence="4" id="KW-1185">Reference proteome</keyword>
<organism evidence="3 4">
    <name type="scientific">Chenopodium quinoa</name>
    <name type="common">Quinoa</name>
    <dbReference type="NCBI Taxonomy" id="63459"/>
    <lineage>
        <taxon>Eukaryota</taxon>
        <taxon>Viridiplantae</taxon>
        <taxon>Streptophyta</taxon>
        <taxon>Embryophyta</taxon>
        <taxon>Tracheophyta</taxon>
        <taxon>Spermatophyta</taxon>
        <taxon>Magnoliopsida</taxon>
        <taxon>eudicotyledons</taxon>
        <taxon>Gunneridae</taxon>
        <taxon>Pentapetalae</taxon>
        <taxon>Caryophyllales</taxon>
        <taxon>Chenopodiaceae</taxon>
        <taxon>Chenopodioideae</taxon>
        <taxon>Atripliceae</taxon>
        <taxon>Chenopodium</taxon>
    </lineage>
</organism>
<reference evidence="3" key="1">
    <citation type="journal article" date="2017" name="Nature">
        <title>The genome of Chenopodium quinoa.</title>
        <authorList>
            <person name="Jarvis D.E."/>
            <person name="Ho Y.S."/>
            <person name="Lightfoot D.J."/>
            <person name="Schmoeckel S.M."/>
            <person name="Li B."/>
            <person name="Borm T.J.A."/>
            <person name="Ohyanagi H."/>
            <person name="Mineta K."/>
            <person name="Michell C.T."/>
            <person name="Saber N."/>
            <person name="Kharbatia N.M."/>
            <person name="Rupper R.R."/>
            <person name="Sharp A.R."/>
            <person name="Dally N."/>
            <person name="Boughton B.A."/>
            <person name="Woo Y.H."/>
            <person name="Gao G."/>
            <person name="Schijlen E.G.W.M."/>
            <person name="Guo X."/>
            <person name="Momin A.A."/>
            <person name="Negrao S."/>
            <person name="Al-Babili S."/>
            <person name="Gehring C."/>
            <person name="Roessner U."/>
            <person name="Jung C."/>
            <person name="Murphy K."/>
            <person name="Arold S.T."/>
            <person name="Gojobori T."/>
            <person name="van der Linden C.G."/>
            <person name="van Loo E.N."/>
            <person name="Jellen E.N."/>
            <person name="Maughan P.J."/>
            <person name="Tester M."/>
        </authorList>
    </citation>
    <scope>NUCLEOTIDE SEQUENCE [LARGE SCALE GENOMIC DNA]</scope>
    <source>
        <strain evidence="3">cv. PI 614886</strain>
    </source>
</reference>
<reference evidence="3" key="2">
    <citation type="submission" date="2021-03" db="UniProtKB">
        <authorList>
            <consortium name="EnsemblPlants"/>
        </authorList>
    </citation>
    <scope>IDENTIFICATION</scope>
</reference>
<dbReference type="InterPro" id="IPR025836">
    <property type="entry name" value="Zn_knuckle_CX2CX4HX4C"/>
</dbReference>
<dbReference type="GO" id="GO:0008270">
    <property type="term" value="F:zinc ion binding"/>
    <property type="evidence" value="ECO:0007669"/>
    <property type="project" value="UniProtKB-KW"/>
</dbReference>
<accession>A0A803L6M4</accession>
<evidence type="ECO:0000313" key="4">
    <source>
        <dbReference type="Proteomes" id="UP000596660"/>
    </source>
</evidence>
<dbReference type="Gramene" id="AUR62007513-RA">
    <property type="protein sequence ID" value="AUR62007513-RA:cds"/>
    <property type="gene ID" value="AUR62007513"/>
</dbReference>
<proteinExistence type="predicted"/>
<dbReference type="Proteomes" id="UP000596660">
    <property type="component" value="Unplaced"/>
</dbReference>
<feature type="domain" description="CCHC-type" evidence="2">
    <location>
        <begin position="115"/>
        <end position="128"/>
    </location>
</feature>
<name>A0A803L6M4_CHEQI</name>
<dbReference type="GO" id="GO:0003676">
    <property type="term" value="F:nucleic acid binding"/>
    <property type="evidence" value="ECO:0007669"/>
    <property type="project" value="InterPro"/>
</dbReference>
<evidence type="ECO:0000259" key="2">
    <source>
        <dbReference type="PROSITE" id="PS50158"/>
    </source>
</evidence>
<protein>
    <recommendedName>
        <fullName evidence="2">CCHC-type domain-containing protein</fullName>
    </recommendedName>
</protein>
<sequence length="210" mass="23512">MWWIWRRRVVDVEEEGGGGGGGGWWWWMWRRRVVVVVHVEEEGGGGGGGCRGGGWWRMWRRRVVVLVDVERVVDVEGGCTGCCWGPAAVKEDSGIKNREGVMEVPIKYEKLPVFCYICGLLGHGEKDCDDSGACTNFSEKLRVTTPWKAIKNEVSDDAGDLSRAVRKLFITKPIDHSPSEYIEKTVGAGTAPKLLRHMNLLSRMLGRQPI</sequence>
<keyword evidence="1" id="KW-0862">Zinc</keyword>
<dbReference type="Pfam" id="PF14392">
    <property type="entry name" value="zf-CCHC_4"/>
    <property type="match status" value="1"/>
</dbReference>
<evidence type="ECO:0000313" key="3">
    <source>
        <dbReference type="EnsemblPlants" id="AUR62007513-RA:cds"/>
    </source>
</evidence>
<dbReference type="AlphaFoldDB" id="A0A803L6M4"/>
<evidence type="ECO:0000256" key="1">
    <source>
        <dbReference type="PROSITE-ProRule" id="PRU00047"/>
    </source>
</evidence>
<keyword evidence="1" id="KW-0863">Zinc-finger</keyword>